<accession>A0A956RPJ9</accession>
<dbReference type="EMBL" id="JAGQHR010000333">
    <property type="protein sequence ID" value="MCA9728248.1"/>
    <property type="molecule type" value="Genomic_DNA"/>
</dbReference>
<proteinExistence type="predicted"/>
<dbReference type="Proteomes" id="UP000697710">
    <property type="component" value="Unassembled WGS sequence"/>
</dbReference>
<name>A0A956RPJ9_UNCEI</name>
<organism evidence="1 2">
    <name type="scientific">Eiseniibacteriota bacterium</name>
    <dbReference type="NCBI Taxonomy" id="2212470"/>
    <lineage>
        <taxon>Bacteria</taxon>
        <taxon>Candidatus Eiseniibacteriota</taxon>
    </lineage>
</organism>
<dbReference type="InterPro" id="IPR010732">
    <property type="entry name" value="T6SS_TssG-like"/>
</dbReference>
<reference evidence="1" key="1">
    <citation type="submission" date="2020-04" db="EMBL/GenBank/DDBJ databases">
        <authorList>
            <person name="Zhang T."/>
        </authorList>
    </citation>
    <scope>NUCLEOTIDE SEQUENCE</scope>
    <source>
        <strain evidence="1">HKST-UBA01</strain>
    </source>
</reference>
<protein>
    <submittedName>
        <fullName evidence="1">Type VI secretion system baseplate subunit TssG</fullName>
    </submittedName>
</protein>
<feature type="non-terminal residue" evidence="1">
    <location>
        <position position="1"/>
    </location>
</feature>
<dbReference type="Pfam" id="PF06996">
    <property type="entry name" value="T6SS_TssG"/>
    <property type="match status" value="1"/>
</dbReference>
<comment type="caution">
    <text evidence="1">The sequence shown here is derived from an EMBL/GenBank/DDBJ whole genome shotgun (WGS) entry which is preliminary data.</text>
</comment>
<sequence>AADDPIRLGQEPSLAFAPTTVSSIDLAGTLPRLWVYFLGVFGPNGPLPLHLTDYARERLRAHRDPTFSRFADVFHHRFLSLFYRAWADTQPTVSFDRPEEDRFAAYVGALFGLGMGSLRGRDSLADQVKLHFAGRLAAQSKSAENLEAMVAAYYDFPARVEQFVGQWMDLPADSLWHLGSGAPLGAGATLGSRVWDCQSKFRIVLGPLTYEQYQGLLPGTAGLGRLVALVRNFIGDELDWDVNLILRADATPPFRLGESGRLGWTTWLAGKPRRESRDEALFTPLHHAA</sequence>
<dbReference type="PANTHER" id="PTHR35564:SF4">
    <property type="entry name" value="CYTOPLASMIC PROTEIN"/>
    <property type="match status" value="1"/>
</dbReference>
<reference evidence="1" key="2">
    <citation type="journal article" date="2021" name="Microbiome">
        <title>Successional dynamics and alternative stable states in a saline activated sludge microbial community over 9 years.</title>
        <authorList>
            <person name="Wang Y."/>
            <person name="Ye J."/>
            <person name="Ju F."/>
            <person name="Liu L."/>
            <person name="Boyd J.A."/>
            <person name="Deng Y."/>
            <person name="Parks D.H."/>
            <person name="Jiang X."/>
            <person name="Yin X."/>
            <person name="Woodcroft B.J."/>
            <person name="Tyson G.W."/>
            <person name="Hugenholtz P."/>
            <person name="Polz M.F."/>
            <person name="Zhang T."/>
        </authorList>
    </citation>
    <scope>NUCLEOTIDE SEQUENCE</scope>
    <source>
        <strain evidence="1">HKST-UBA01</strain>
    </source>
</reference>
<dbReference type="PANTHER" id="PTHR35564">
    <property type="match status" value="1"/>
</dbReference>
<dbReference type="AlphaFoldDB" id="A0A956RPJ9"/>
<dbReference type="NCBIfam" id="TIGR03347">
    <property type="entry name" value="VI_chp_1"/>
    <property type="match status" value="1"/>
</dbReference>
<evidence type="ECO:0000313" key="2">
    <source>
        <dbReference type="Proteomes" id="UP000697710"/>
    </source>
</evidence>
<evidence type="ECO:0000313" key="1">
    <source>
        <dbReference type="EMBL" id="MCA9728248.1"/>
    </source>
</evidence>
<gene>
    <name evidence="1" type="primary">tssG</name>
    <name evidence="1" type="ORF">KC729_11235</name>
</gene>